<sequence>MGIQTLFGCILIVGLNIGIVLTTVCPHTRTNTLSSHESNSDSQATRECSAFPILDCYATTTPASTTSASVTSPAASSDSTTVAASSPVPANATVVNSVTQAAASNSSCPCLLVTELRRIKFLVLTYAQQKQLIFWTISSIENYLNLPEVQKALHIPSDRKFKWEECSDPVFDNYTQIYDDMTNFTKIILNANIRVMFYYGDVDFTCNLLIGQRFAEQLGIKLKNEKQPWILNGQIGGFKTEYENGLLFTTIKKYLIIRFVLNK</sequence>
<dbReference type="Proteomes" id="UP000605970">
    <property type="component" value="Unassembled WGS sequence"/>
</dbReference>
<dbReference type="GO" id="GO:0004185">
    <property type="term" value="F:serine-type carboxypeptidase activity"/>
    <property type="evidence" value="ECO:0007669"/>
    <property type="project" value="InterPro"/>
</dbReference>
<dbReference type="Gene3D" id="3.40.50.12670">
    <property type="match status" value="1"/>
</dbReference>
<dbReference type="AlphaFoldDB" id="A0A8S9ZK31"/>
<comment type="caution">
    <text evidence="3">The sequence shown here is derived from an EMBL/GenBank/DDBJ whole genome shotgun (WGS) entry which is preliminary data.</text>
</comment>
<dbReference type="SUPFAM" id="SSF53474">
    <property type="entry name" value="alpha/beta-Hydrolases"/>
    <property type="match status" value="1"/>
</dbReference>
<dbReference type="OrthoDB" id="735686at2759"/>
<protein>
    <submittedName>
        <fullName evidence="3">Uncharacterized protein</fullName>
    </submittedName>
</protein>
<comment type="similarity">
    <text evidence="1">Belongs to the peptidase S10 family.</text>
</comment>
<evidence type="ECO:0000256" key="1">
    <source>
        <dbReference type="ARBA" id="ARBA00009431"/>
    </source>
</evidence>
<dbReference type="Pfam" id="PF00450">
    <property type="entry name" value="Peptidase_S10"/>
    <property type="match status" value="1"/>
</dbReference>
<organism evidence="3 4">
    <name type="scientific">Meloidogyne graminicola</name>
    <dbReference type="NCBI Taxonomy" id="189291"/>
    <lineage>
        <taxon>Eukaryota</taxon>
        <taxon>Metazoa</taxon>
        <taxon>Ecdysozoa</taxon>
        <taxon>Nematoda</taxon>
        <taxon>Chromadorea</taxon>
        <taxon>Rhabditida</taxon>
        <taxon>Tylenchina</taxon>
        <taxon>Tylenchomorpha</taxon>
        <taxon>Tylenchoidea</taxon>
        <taxon>Meloidogynidae</taxon>
        <taxon>Meloidogyninae</taxon>
        <taxon>Meloidogyne</taxon>
    </lineage>
</organism>
<reference evidence="3" key="1">
    <citation type="journal article" date="2020" name="Ecol. Evol.">
        <title>Genome structure and content of the rice root-knot nematode (Meloidogyne graminicola).</title>
        <authorList>
            <person name="Phan N.T."/>
            <person name="Danchin E.G.J."/>
            <person name="Klopp C."/>
            <person name="Perfus-Barbeoch L."/>
            <person name="Kozlowski D.K."/>
            <person name="Koutsovoulos G.D."/>
            <person name="Lopez-Roques C."/>
            <person name="Bouchez O."/>
            <person name="Zahm M."/>
            <person name="Besnard G."/>
            <person name="Bellafiore S."/>
        </authorList>
    </citation>
    <scope>NUCLEOTIDE SEQUENCE</scope>
    <source>
        <strain evidence="3">VN-18</strain>
    </source>
</reference>
<gene>
    <name evidence="3" type="ORF">Mgra_00006940</name>
</gene>
<dbReference type="EMBL" id="JABEBT010000072">
    <property type="protein sequence ID" value="KAF7633632.1"/>
    <property type="molecule type" value="Genomic_DNA"/>
</dbReference>
<feature type="signal peptide" evidence="2">
    <location>
        <begin position="1"/>
        <end position="22"/>
    </location>
</feature>
<dbReference type="InterPro" id="IPR029058">
    <property type="entry name" value="AB_hydrolase_fold"/>
</dbReference>
<keyword evidence="4" id="KW-1185">Reference proteome</keyword>
<evidence type="ECO:0000256" key="2">
    <source>
        <dbReference type="SAM" id="SignalP"/>
    </source>
</evidence>
<keyword evidence="2" id="KW-0732">Signal</keyword>
<evidence type="ECO:0000313" key="4">
    <source>
        <dbReference type="Proteomes" id="UP000605970"/>
    </source>
</evidence>
<proteinExistence type="inferred from homology"/>
<dbReference type="GO" id="GO:0006508">
    <property type="term" value="P:proteolysis"/>
    <property type="evidence" value="ECO:0007669"/>
    <property type="project" value="InterPro"/>
</dbReference>
<name>A0A8S9ZK31_9BILA</name>
<dbReference type="InterPro" id="IPR001563">
    <property type="entry name" value="Peptidase_S10"/>
</dbReference>
<evidence type="ECO:0000313" key="3">
    <source>
        <dbReference type="EMBL" id="KAF7633632.1"/>
    </source>
</evidence>
<feature type="chain" id="PRO_5035932410" evidence="2">
    <location>
        <begin position="23"/>
        <end position="263"/>
    </location>
</feature>
<accession>A0A8S9ZK31</accession>